<feature type="transmembrane region" description="Helical" evidence="1">
    <location>
        <begin position="127"/>
        <end position="145"/>
    </location>
</feature>
<feature type="transmembrane region" description="Helical" evidence="1">
    <location>
        <begin position="197"/>
        <end position="217"/>
    </location>
</feature>
<dbReference type="Proteomes" id="UP000230683">
    <property type="component" value="Unassembled WGS sequence"/>
</dbReference>
<comment type="caution">
    <text evidence="2">The sequence shown here is derived from an EMBL/GenBank/DDBJ whole genome shotgun (WGS) entry which is preliminary data.</text>
</comment>
<feature type="non-terminal residue" evidence="2">
    <location>
        <position position="250"/>
    </location>
</feature>
<accession>A0A2M7X423</accession>
<reference evidence="3" key="1">
    <citation type="submission" date="2017-09" db="EMBL/GenBank/DDBJ databases">
        <title>Depth-based differentiation of microbial function through sediment-hosted aquifers and enrichment of novel symbionts in the deep terrestrial subsurface.</title>
        <authorList>
            <person name="Probst A.J."/>
            <person name="Ladd B."/>
            <person name="Jarett J.K."/>
            <person name="Geller-Mcgrath D.E."/>
            <person name="Sieber C.M.K."/>
            <person name="Emerson J.B."/>
            <person name="Anantharaman K."/>
            <person name="Thomas B.C."/>
            <person name="Malmstrom R."/>
            <person name="Stieglmeier M."/>
            <person name="Klingl A."/>
            <person name="Woyke T."/>
            <person name="Ryan C.M."/>
            <person name="Banfield J.F."/>
        </authorList>
    </citation>
    <scope>NUCLEOTIDE SEQUENCE [LARGE SCALE GENOMIC DNA]</scope>
</reference>
<proteinExistence type="predicted"/>
<feature type="transmembrane region" description="Helical" evidence="1">
    <location>
        <begin position="68"/>
        <end position="88"/>
    </location>
</feature>
<keyword evidence="1" id="KW-1133">Transmembrane helix</keyword>
<evidence type="ECO:0008006" key="4">
    <source>
        <dbReference type="Google" id="ProtNLM"/>
    </source>
</evidence>
<organism evidence="2 3">
    <name type="scientific">candidate division WWE3 bacterium CG_4_9_14_3_um_filter_34_6</name>
    <dbReference type="NCBI Taxonomy" id="1975079"/>
    <lineage>
        <taxon>Bacteria</taxon>
        <taxon>Katanobacteria</taxon>
    </lineage>
</organism>
<dbReference type="EMBL" id="PFWY01000061">
    <property type="protein sequence ID" value="PJA40925.1"/>
    <property type="molecule type" value="Genomic_DNA"/>
</dbReference>
<gene>
    <name evidence="2" type="ORF">CO178_01350</name>
</gene>
<dbReference type="AlphaFoldDB" id="A0A2M7X423"/>
<keyword evidence="1" id="KW-0812">Transmembrane</keyword>
<protein>
    <recommendedName>
        <fullName evidence="4">Prolipoprotein diacylglyceryl transferase</fullName>
    </recommendedName>
</protein>
<evidence type="ECO:0000256" key="1">
    <source>
        <dbReference type="SAM" id="Phobius"/>
    </source>
</evidence>
<keyword evidence="1" id="KW-0472">Membrane</keyword>
<feature type="transmembrane region" description="Helical" evidence="1">
    <location>
        <begin position="37"/>
        <end position="56"/>
    </location>
</feature>
<sequence length="250" mass="29145">MLNPEFATITFVLLALIIFAFIYWRDATAEGFSSDKIFDSFFIILFGALLGGKLLFRELNFDYFRYQFFTSPLIFEGILIGGGISAYFITKRNHWDGWKIGDMIAPALSMFQVVLFLGFYIKTRELSYALLFFGFIFLSSFISSLKKKKHFGTSSRYFEFKRLNRLTFTGGLLATYLTGSSLIAMLFLLAHPSTQSWFWWNQIIFYILVLVSSYYLIRRKLIEQGIKMNPILQLSDLFVQKVKKALSFRR</sequence>
<name>A0A2M7X423_UNCKA</name>
<feature type="transmembrane region" description="Helical" evidence="1">
    <location>
        <begin position="100"/>
        <end position="121"/>
    </location>
</feature>
<feature type="transmembrane region" description="Helical" evidence="1">
    <location>
        <begin position="6"/>
        <end position="25"/>
    </location>
</feature>
<evidence type="ECO:0000313" key="3">
    <source>
        <dbReference type="Proteomes" id="UP000230683"/>
    </source>
</evidence>
<feature type="transmembrane region" description="Helical" evidence="1">
    <location>
        <begin position="166"/>
        <end position="191"/>
    </location>
</feature>
<evidence type="ECO:0000313" key="2">
    <source>
        <dbReference type="EMBL" id="PJA40925.1"/>
    </source>
</evidence>